<evidence type="ECO:0000256" key="2">
    <source>
        <dbReference type="SAM" id="SignalP"/>
    </source>
</evidence>
<protein>
    <submittedName>
        <fullName evidence="3">Uncharacterized protein</fullName>
    </submittedName>
</protein>
<feature type="transmembrane region" description="Helical" evidence="1">
    <location>
        <begin position="461"/>
        <end position="486"/>
    </location>
</feature>
<feature type="signal peptide" evidence="2">
    <location>
        <begin position="1"/>
        <end position="23"/>
    </location>
</feature>
<dbReference type="AlphaFoldDB" id="X6M993"/>
<organism evidence="3 4">
    <name type="scientific">Reticulomyxa filosa</name>
    <dbReference type="NCBI Taxonomy" id="46433"/>
    <lineage>
        <taxon>Eukaryota</taxon>
        <taxon>Sar</taxon>
        <taxon>Rhizaria</taxon>
        <taxon>Retaria</taxon>
        <taxon>Foraminifera</taxon>
        <taxon>Monothalamids</taxon>
        <taxon>Reticulomyxidae</taxon>
        <taxon>Reticulomyxa</taxon>
    </lineage>
</organism>
<keyword evidence="1" id="KW-0472">Membrane</keyword>
<keyword evidence="1" id="KW-1133">Transmembrane helix</keyword>
<keyword evidence="2" id="KW-0732">Signal</keyword>
<feature type="chain" id="PRO_5004975611" evidence="2">
    <location>
        <begin position="24"/>
        <end position="541"/>
    </location>
</feature>
<evidence type="ECO:0000256" key="1">
    <source>
        <dbReference type="SAM" id="Phobius"/>
    </source>
</evidence>
<dbReference type="Proteomes" id="UP000023152">
    <property type="component" value="Unassembled WGS sequence"/>
</dbReference>
<keyword evidence="1" id="KW-0812">Transmembrane</keyword>
<reference evidence="3 4" key="1">
    <citation type="journal article" date="2013" name="Curr. Biol.">
        <title>The Genome of the Foraminiferan Reticulomyxa filosa.</title>
        <authorList>
            <person name="Glockner G."/>
            <person name="Hulsmann N."/>
            <person name="Schleicher M."/>
            <person name="Noegel A.A."/>
            <person name="Eichinger L."/>
            <person name="Gallinger C."/>
            <person name="Pawlowski J."/>
            <person name="Sierra R."/>
            <person name="Euteneuer U."/>
            <person name="Pillet L."/>
            <person name="Moustafa A."/>
            <person name="Platzer M."/>
            <person name="Groth M."/>
            <person name="Szafranski K."/>
            <person name="Schliwa M."/>
        </authorList>
    </citation>
    <scope>NUCLEOTIDE SEQUENCE [LARGE SCALE GENOMIC DNA]</scope>
</reference>
<accession>X6M993</accession>
<keyword evidence="4" id="KW-1185">Reference proteome</keyword>
<proteinExistence type="predicted"/>
<gene>
    <name evidence="3" type="ORF">RFI_27157</name>
</gene>
<sequence>MYEGMKSLFIFILSGFLHCLTQATPIVQTTMSRGTVFRCANESNTSDCLIYCSTEEACYKSVMYCPTEANCTIVCSGPRSCYGSIIHASTTKRQETSQVRFTFELRCNGTESCSGIELYVSNSHTVKIVAQEKKSLQGYKFELSNIDKVEIDCNQSSACKDATTSPSLAKFVHVRNVSIQCVGDMACFGTELVFDESPHVLLHMRCDGNVACKTVINWPAPRISRDSNNDSDTSSCPLQLYAEEGYTGGYLHLQCNETSHYSCQRNRYHCGYLYEKFCDMTYTNHTWACVGNCASIRRVTSLVLREKPDTIGSSENNRRADALIIGAGVNSSAIHHAASISTSQPFRFLRVAINATNVTIAAITTNAALASFTVVDTFKISAAASGTSSTVAAAKSARELMIANFRKSLPLQVTFFFFLSSRYLNWPNIHKIAMESTTTELPQAMNSYEVITSVFNWNIPVVFLVTIISGLLCLVGLLFGILIVFWRHMHQRSQNFDELLRAEAGEPLLTYGVIPEHQSSDIYGTLSYRDDDSYYELQLQA</sequence>
<dbReference type="EMBL" id="ASPP01023583">
    <property type="protein sequence ID" value="ETO10221.1"/>
    <property type="molecule type" value="Genomic_DNA"/>
</dbReference>
<comment type="caution">
    <text evidence="3">The sequence shown here is derived from an EMBL/GenBank/DDBJ whole genome shotgun (WGS) entry which is preliminary data.</text>
</comment>
<evidence type="ECO:0000313" key="4">
    <source>
        <dbReference type="Proteomes" id="UP000023152"/>
    </source>
</evidence>
<evidence type="ECO:0000313" key="3">
    <source>
        <dbReference type="EMBL" id="ETO10221.1"/>
    </source>
</evidence>
<name>X6M993_RETFI</name>